<dbReference type="NCBIfam" id="NF041921">
    <property type="entry name" value="HVO_A0556"/>
    <property type="match status" value="1"/>
</dbReference>
<accession>A0A8A2VBY1</accession>
<name>A0A8A2VBY1_9EURY</name>
<protein>
    <recommendedName>
        <fullName evidence="3">Small CPxCG-related zinc finger protein</fullName>
    </recommendedName>
</protein>
<keyword evidence="2" id="KW-1185">Reference proteome</keyword>
<organism evidence="1 2">
    <name type="scientific">Haloterrigena alkaliphila</name>
    <dbReference type="NCBI Taxonomy" id="2816475"/>
    <lineage>
        <taxon>Archaea</taxon>
        <taxon>Methanobacteriati</taxon>
        <taxon>Methanobacteriota</taxon>
        <taxon>Stenosarchaea group</taxon>
        <taxon>Halobacteria</taxon>
        <taxon>Halobacteriales</taxon>
        <taxon>Natrialbaceae</taxon>
        <taxon>Haloterrigena</taxon>
    </lineage>
</organism>
<evidence type="ECO:0000313" key="1">
    <source>
        <dbReference type="EMBL" id="QSW97922.1"/>
    </source>
</evidence>
<dbReference type="EMBL" id="CP071462">
    <property type="protein sequence ID" value="QSW97922.1"/>
    <property type="molecule type" value="Genomic_DNA"/>
</dbReference>
<evidence type="ECO:0000313" key="2">
    <source>
        <dbReference type="Proteomes" id="UP000663203"/>
    </source>
</evidence>
<dbReference type="GeneID" id="63187815"/>
<gene>
    <name evidence="1" type="ORF">J0X25_10880</name>
</gene>
<proteinExistence type="predicted"/>
<reference evidence="1 2" key="1">
    <citation type="submission" date="2021-03" db="EMBL/GenBank/DDBJ databases">
        <title>Haloterrigena longa sp. nov. and Haloterrigena limicola sp. nov., extremely halophilic archaea isolated from a salt lake.</title>
        <authorList>
            <person name="Henglin C."/>
        </authorList>
    </citation>
    <scope>NUCLEOTIDE SEQUENCE [LARGE SCALE GENOMIC DNA]</scope>
    <source>
        <strain evidence="1 2">KZCA68</strain>
    </source>
</reference>
<dbReference type="AlphaFoldDB" id="A0A8A2VBY1"/>
<dbReference type="InterPro" id="IPR049681">
    <property type="entry name" value="HVO_A0556-like"/>
</dbReference>
<sequence>MAKSESSATDGEDRQLLAVLEGRPCPYCSEGELERGVYKDKRAAVCDSCDTPHAQLWQPSD</sequence>
<dbReference type="Proteomes" id="UP000663203">
    <property type="component" value="Chromosome"/>
</dbReference>
<dbReference type="RefSeq" id="WP_207287541.1">
    <property type="nucleotide sequence ID" value="NZ_CP071462.1"/>
</dbReference>
<dbReference type="KEGG" id="hakz:J0X25_10880"/>
<evidence type="ECO:0008006" key="3">
    <source>
        <dbReference type="Google" id="ProtNLM"/>
    </source>
</evidence>